<accession>A0A840QHG1</accession>
<proteinExistence type="predicted"/>
<protein>
    <submittedName>
        <fullName evidence="1">Uncharacterized protein</fullName>
    </submittedName>
</protein>
<dbReference type="Proteomes" id="UP000584374">
    <property type="component" value="Unassembled WGS sequence"/>
</dbReference>
<comment type="caution">
    <text evidence="1">The sequence shown here is derived from an EMBL/GenBank/DDBJ whole genome shotgun (WGS) entry which is preliminary data.</text>
</comment>
<organism evidence="1 2">
    <name type="scientific">Saccharopolyspora phatthalungensis</name>
    <dbReference type="NCBI Taxonomy" id="664693"/>
    <lineage>
        <taxon>Bacteria</taxon>
        <taxon>Bacillati</taxon>
        <taxon>Actinomycetota</taxon>
        <taxon>Actinomycetes</taxon>
        <taxon>Pseudonocardiales</taxon>
        <taxon>Pseudonocardiaceae</taxon>
        <taxon>Saccharopolyspora</taxon>
    </lineage>
</organism>
<name>A0A840QHG1_9PSEU</name>
<gene>
    <name evidence="1" type="ORF">BJ970_007206</name>
</gene>
<evidence type="ECO:0000313" key="2">
    <source>
        <dbReference type="Proteomes" id="UP000584374"/>
    </source>
</evidence>
<reference evidence="1 2" key="1">
    <citation type="submission" date="2020-08" db="EMBL/GenBank/DDBJ databases">
        <title>Sequencing the genomes of 1000 actinobacteria strains.</title>
        <authorList>
            <person name="Klenk H.-P."/>
        </authorList>
    </citation>
    <scope>NUCLEOTIDE SEQUENCE [LARGE SCALE GENOMIC DNA]</scope>
    <source>
        <strain evidence="1 2">DSM 45584</strain>
    </source>
</reference>
<sequence>MSWVDNTVLVEAVISLELPYPTFGLWAEMSGRR</sequence>
<dbReference type="AlphaFoldDB" id="A0A840QHG1"/>
<evidence type="ECO:0000313" key="1">
    <source>
        <dbReference type="EMBL" id="MBB5159607.1"/>
    </source>
</evidence>
<dbReference type="EMBL" id="JACHIW010000002">
    <property type="protein sequence ID" value="MBB5159607.1"/>
    <property type="molecule type" value="Genomic_DNA"/>
</dbReference>
<keyword evidence="2" id="KW-1185">Reference proteome</keyword>